<evidence type="ECO:0000313" key="2">
    <source>
        <dbReference type="EMBL" id="GIL46726.1"/>
    </source>
</evidence>
<accession>A0A8J4EWK3</accession>
<dbReference type="AlphaFoldDB" id="A0A8J4EWK3"/>
<sequence>MPEAVPHGKRRAIRLNSRNCRQATTTCKVAGAASEEAFDTDMGSARPHSARLYPRNDKPSQPTPPSLYLTALLLLHHWPLCPTLTRQPNPRPTREHTRPNRGPGNVVLRQHTLILTLILTPTPTPTLTLTLTLTHAQLPHLRAVSATTPARCAPSIRGQASDSSVNRGSCSSATVRATGWGVMQRSSSAPPPATGISKWKRESRGASKENVPARQSGWGIRARAFGSGPVAIQLLDDGVHAKFGPGPLGPGSLGHRLRSPVCKGCGCSRRSVSLRQGVSAAITGRNHQGYPEYLFPSPLHSVALWGTIAHSSHSPPCNLFQPLLLCRCQYPASKLQFHGQPRRNPDAVH</sequence>
<reference evidence="2" key="1">
    <citation type="journal article" date="2021" name="Proc. Natl. Acad. Sci. U.S.A.">
        <title>Three genomes in the algal genus Volvox reveal the fate of a haploid sex-determining region after a transition to homothallism.</title>
        <authorList>
            <person name="Yamamoto K."/>
            <person name="Hamaji T."/>
            <person name="Kawai-Toyooka H."/>
            <person name="Matsuzaki R."/>
            <person name="Takahashi F."/>
            <person name="Nishimura Y."/>
            <person name="Kawachi M."/>
            <person name="Noguchi H."/>
            <person name="Minakuchi Y."/>
            <person name="Umen J.G."/>
            <person name="Toyoda A."/>
            <person name="Nozaki H."/>
        </authorList>
    </citation>
    <scope>NUCLEOTIDE SEQUENCE</scope>
    <source>
        <strain evidence="2">NIES-3780</strain>
    </source>
</reference>
<protein>
    <submittedName>
        <fullName evidence="2">Uncharacterized protein</fullName>
    </submittedName>
</protein>
<dbReference type="Proteomes" id="UP000747399">
    <property type="component" value="Unassembled WGS sequence"/>
</dbReference>
<feature type="region of interest" description="Disordered" evidence="1">
    <location>
        <begin position="38"/>
        <end position="63"/>
    </location>
</feature>
<evidence type="ECO:0000313" key="3">
    <source>
        <dbReference type="Proteomes" id="UP000747399"/>
    </source>
</evidence>
<name>A0A8J4EWK3_9CHLO</name>
<comment type="caution">
    <text evidence="2">The sequence shown here is derived from an EMBL/GenBank/DDBJ whole genome shotgun (WGS) entry which is preliminary data.</text>
</comment>
<dbReference type="EMBL" id="BNCO01000004">
    <property type="protein sequence ID" value="GIL46726.1"/>
    <property type="molecule type" value="Genomic_DNA"/>
</dbReference>
<evidence type="ECO:0000256" key="1">
    <source>
        <dbReference type="SAM" id="MobiDB-lite"/>
    </source>
</evidence>
<organism evidence="2 3">
    <name type="scientific">Volvox africanus</name>
    <dbReference type="NCBI Taxonomy" id="51714"/>
    <lineage>
        <taxon>Eukaryota</taxon>
        <taxon>Viridiplantae</taxon>
        <taxon>Chlorophyta</taxon>
        <taxon>core chlorophytes</taxon>
        <taxon>Chlorophyceae</taxon>
        <taxon>CS clade</taxon>
        <taxon>Chlamydomonadales</taxon>
        <taxon>Volvocaceae</taxon>
        <taxon>Volvox</taxon>
    </lineage>
</organism>
<gene>
    <name evidence="2" type="ORF">Vafri_3639</name>
</gene>
<feature type="region of interest" description="Disordered" evidence="1">
    <location>
        <begin position="183"/>
        <end position="214"/>
    </location>
</feature>
<keyword evidence="3" id="KW-1185">Reference proteome</keyword>
<feature type="region of interest" description="Disordered" evidence="1">
    <location>
        <begin position="85"/>
        <end position="105"/>
    </location>
</feature>
<proteinExistence type="predicted"/>